<sequence>MDKDIYPLTAEEFEQTEKVTSTEVLEVLNNADVEVE</sequence>
<dbReference type="AlphaFoldDB" id="A0A382HM08"/>
<evidence type="ECO:0000313" key="1">
    <source>
        <dbReference type="EMBL" id="SVB87977.1"/>
    </source>
</evidence>
<reference evidence="1" key="1">
    <citation type="submission" date="2018-05" db="EMBL/GenBank/DDBJ databases">
        <authorList>
            <person name="Lanie J.A."/>
            <person name="Ng W.-L."/>
            <person name="Kazmierczak K.M."/>
            <person name="Andrzejewski T.M."/>
            <person name="Davidsen T.M."/>
            <person name="Wayne K.J."/>
            <person name="Tettelin H."/>
            <person name="Glass J.I."/>
            <person name="Rusch D."/>
            <person name="Podicherti R."/>
            <person name="Tsui H.-C.T."/>
            <person name="Winkler M.E."/>
        </authorList>
    </citation>
    <scope>NUCLEOTIDE SEQUENCE</scope>
</reference>
<name>A0A382HM08_9ZZZZ</name>
<accession>A0A382HM08</accession>
<gene>
    <name evidence="1" type="ORF">METZ01_LOCUS240831</name>
</gene>
<protein>
    <submittedName>
        <fullName evidence="1">Uncharacterized protein</fullName>
    </submittedName>
</protein>
<organism evidence="1">
    <name type="scientific">marine metagenome</name>
    <dbReference type="NCBI Taxonomy" id="408172"/>
    <lineage>
        <taxon>unclassified sequences</taxon>
        <taxon>metagenomes</taxon>
        <taxon>ecological metagenomes</taxon>
    </lineage>
</organism>
<proteinExistence type="predicted"/>
<dbReference type="EMBL" id="UINC01061904">
    <property type="protein sequence ID" value="SVB87977.1"/>
    <property type="molecule type" value="Genomic_DNA"/>
</dbReference>